<evidence type="ECO:0000313" key="1">
    <source>
        <dbReference type="EMBL" id="SHJ33302.1"/>
    </source>
</evidence>
<dbReference type="PANTHER" id="PTHR34472">
    <property type="entry name" value="SULFUR CARRIER PROTEIN THIS"/>
    <property type="match status" value="1"/>
</dbReference>
<organism evidence="1 2">
    <name type="scientific">Lutispora thermophila DSM 19022</name>
    <dbReference type="NCBI Taxonomy" id="1122184"/>
    <lineage>
        <taxon>Bacteria</taxon>
        <taxon>Bacillati</taxon>
        <taxon>Bacillota</taxon>
        <taxon>Clostridia</taxon>
        <taxon>Lutisporales</taxon>
        <taxon>Lutisporaceae</taxon>
        <taxon>Lutispora</taxon>
    </lineage>
</organism>
<dbReference type="CDD" id="cd00565">
    <property type="entry name" value="Ubl_ThiS"/>
    <property type="match status" value="1"/>
</dbReference>
<dbReference type="EMBL" id="FQZS01000031">
    <property type="protein sequence ID" value="SHJ33302.1"/>
    <property type="molecule type" value="Genomic_DNA"/>
</dbReference>
<dbReference type="OrthoDB" id="9810692at2"/>
<dbReference type="InterPro" id="IPR012675">
    <property type="entry name" value="Beta-grasp_dom_sf"/>
</dbReference>
<dbReference type="InterPro" id="IPR003749">
    <property type="entry name" value="ThiS/MoaD-like"/>
</dbReference>
<dbReference type="Gene3D" id="3.10.20.30">
    <property type="match status" value="1"/>
</dbReference>
<dbReference type="SUPFAM" id="SSF54285">
    <property type="entry name" value="MoaD/ThiS"/>
    <property type="match status" value="1"/>
</dbReference>
<dbReference type="Pfam" id="PF02597">
    <property type="entry name" value="ThiS"/>
    <property type="match status" value="1"/>
</dbReference>
<reference evidence="1 2" key="1">
    <citation type="submission" date="2016-11" db="EMBL/GenBank/DDBJ databases">
        <authorList>
            <person name="Jaros S."/>
            <person name="Januszkiewicz K."/>
            <person name="Wedrychowicz H."/>
        </authorList>
    </citation>
    <scope>NUCLEOTIDE SEQUENCE [LARGE SCALE GENOMIC DNA]</scope>
    <source>
        <strain evidence="1 2">DSM 19022</strain>
    </source>
</reference>
<dbReference type="InterPro" id="IPR010035">
    <property type="entry name" value="Thi_S"/>
</dbReference>
<dbReference type="InterPro" id="IPR016155">
    <property type="entry name" value="Mopterin_synth/thiamin_S_b"/>
</dbReference>
<accession>A0A1M6IFS2</accession>
<sequence length="67" mass="7843">MNVKFNGRTVEIEEQNVSLYDFLLSKQFELGRLVVELNFEIAPREKWRDIILKDNDTIEVLRFVGGG</sequence>
<dbReference type="NCBIfam" id="TIGR01683">
    <property type="entry name" value="thiS"/>
    <property type="match status" value="1"/>
</dbReference>
<gene>
    <name evidence="1" type="ORF">SAMN02745176_03242</name>
</gene>
<dbReference type="PANTHER" id="PTHR34472:SF1">
    <property type="entry name" value="SULFUR CARRIER PROTEIN THIS"/>
    <property type="match status" value="1"/>
</dbReference>
<proteinExistence type="predicted"/>
<protein>
    <submittedName>
        <fullName evidence="1">Sulfur carrier protein</fullName>
    </submittedName>
</protein>
<name>A0A1M6IFS2_9FIRM</name>
<dbReference type="AlphaFoldDB" id="A0A1M6IFS2"/>
<keyword evidence="2" id="KW-1185">Reference proteome</keyword>
<dbReference type="STRING" id="1122184.SAMN02745176_03242"/>
<dbReference type="Proteomes" id="UP000184442">
    <property type="component" value="Unassembled WGS sequence"/>
</dbReference>
<dbReference type="RefSeq" id="WP_073027549.1">
    <property type="nucleotide sequence ID" value="NZ_FQZS01000031.1"/>
</dbReference>
<evidence type="ECO:0000313" key="2">
    <source>
        <dbReference type="Proteomes" id="UP000184442"/>
    </source>
</evidence>